<dbReference type="SUPFAM" id="SSF53720">
    <property type="entry name" value="ALDH-like"/>
    <property type="match status" value="1"/>
</dbReference>
<dbReference type="Proteomes" id="UP000516444">
    <property type="component" value="Chromosome"/>
</dbReference>
<gene>
    <name evidence="2" type="ORF">GCM10017557_80440</name>
</gene>
<keyword evidence="3" id="KW-1185">Reference proteome</keyword>
<protein>
    <recommendedName>
        <fullName evidence="1">Aldehyde dehydrogenase domain-containing protein</fullName>
    </recommendedName>
</protein>
<feature type="domain" description="Aldehyde dehydrogenase" evidence="1">
    <location>
        <begin position="25"/>
        <end position="82"/>
    </location>
</feature>
<organism evidence="2 3">
    <name type="scientific">Streptomyces aurantiacus</name>
    <dbReference type="NCBI Taxonomy" id="47760"/>
    <lineage>
        <taxon>Bacteria</taxon>
        <taxon>Bacillati</taxon>
        <taxon>Actinomycetota</taxon>
        <taxon>Actinomycetes</taxon>
        <taxon>Kitasatosporales</taxon>
        <taxon>Streptomycetaceae</taxon>
        <taxon>Streptomyces</taxon>
        <taxon>Streptomyces aurantiacus group</taxon>
    </lineage>
</organism>
<reference evidence="2 3" key="1">
    <citation type="journal article" date="2014" name="Int. J. Syst. Evol. Microbiol.">
        <title>Complete genome sequence of Corynebacterium casei LMG S-19264T (=DSM 44701T), isolated from a smear-ripened cheese.</title>
        <authorList>
            <consortium name="US DOE Joint Genome Institute (JGI-PGF)"/>
            <person name="Walter F."/>
            <person name="Albersmeier A."/>
            <person name="Kalinowski J."/>
            <person name="Ruckert C."/>
        </authorList>
    </citation>
    <scope>NUCLEOTIDE SEQUENCE [LARGE SCALE GENOMIC DNA]</scope>
    <source>
        <strain evidence="2 3">JCM 4677</strain>
    </source>
</reference>
<evidence type="ECO:0000313" key="2">
    <source>
        <dbReference type="EMBL" id="BCL33185.1"/>
    </source>
</evidence>
<proteinExistence type="predicted"/>
<dbReference type="InterPro" id="IPR015590">
    <property type="entry name" value="Aldehyde_DH_dom"/>
</dbReference>
<sequence>MRPSTSAGNPSAWWPRSCPGTLRNDDADLATAIAEPFFQATPANGQACFASTRVLAPRSRYDEVATRSRRAQHARRIHTGTVGLNHCTVDPAALHNYQQVTSIYR</sequence>
<accession>A0A7G1PHP5</accession>
<dbReference type="GO" id="GO:0016620">
    <property type="term" value="F:oxidoreductase activity, acting on the aldehyde or oxo group of donors, NAD or NADP as acceptor"/>
    <property type="evidence" value="ECO:0007669"/>
    <property type="project" value="InterPro"/>
</dbReference>
<dbReference type="KEGG" id="sgm:GCM10017557_80440"/>
<dbReference type="Gene3D" id="3.40.309.10">
    <property type="entry name" value="Aldehyde Dehydrogenase, Chain A, domain 2"/>
    <property type="match status" value="1"/>
</dbReference>
<dbReference type="Pfam" id="PF00171">
    <property type="entry name" value="Aldedh"/>
    <property type="match status" value="1"/>
</dbReference>
<dbReference type="InterPro" id="IPR016161">
    <property type="entry name" value="Ald_DH/histidinol_DH"/>
</dbReference>
<dbReference type="RefSeq" id="WP_246596684.1">
    <property type="nucleotide sequence ID" value="NZ_AP023440.1"/>
</dbReference>
<evidence type="ECO:0000259" key="1">
    <source>
        <dbReference type="Pfam" id="PF00171"/>
    </source>
</evidence>
<evidence type="ECO:0000313" key="3">
    <source>
        <dbReference type="Proteomes" id="UP000516444"/>
    </source>
</evidence>
<dbReference type="EMBL" id="AP023440">
    <property type="protein sequence ID" value="BCL33185.1"/>
    <property type="molecule type" value="Genomic_DNA"/>
</dbReference>
<dbReference type="InterPro" id="IPR016163">
    <property type="entry name" value="Ald_DH_C"/>
</dbReference>
<name>A0A7G1PHP5_9ACTN</name>
<dbReference type="AlphaFoldDB" id="A0A7G1PHP5"/>